<dbReference type="InterPro" id="IPR043502">
    <property type="entry name" value="DNA/RNA_pol_sf"/>
</dbReference>
<accession>A5BZ60</accession>
<reference evidence="1" key="1">
    <citation type="journal article" date="2007" name="PLoS ONE">
        <title>The first genome sequence of an elite grapevine cultivar (Pinot noir Vitis vinifera L.): coping with a highly heterozygous genome.</title>
        <authorList>
            <person name="Velasco R."/>
            <person name="Zharkikh A."/>
            <person name="Troggio M."/>
            <person name="Cartwright D.A."/>
            <person name="Cestaro A."/>
            <person name="Pruss D."/>
            <person name="Pindo M."/>
            <person name="FitzGerald L.M."/>
            <person name="Vezzulli S."/>
            <person name="Reid J."/>
            <person name="Malacarne G."/>
            <person name="Iliev D."/>
            <person name="Coppola G."/>
            <person name="Wardell B."/>
            <person name="Micheletti D."/>
            <person name="Macalma T."/>
            <person name="Facci M."/>
            <person name="Mitchell J.T."/>
            <person name="Perazzolli M."/>
            <person name="Eldredge G."/>
            <person name="Gatto P."/>
            <person name="Oyzerski R."/>
            <person name="Moretto M."/>
            <person name="Gutin N."/>
            <person name="Stefanini M."/>
            <person name="Chen Y."/>
            <person name="Segala C."/>
            <person name="Davenport C."/>
            <person name="Dematte L."/>
            <person name="Mraz A."/>
            <person name="Battilana J."/>
            <person name="Stormo K."/>
            <person name="Costa F."/>
            <person name="Tao Q."/>
            <person name="Si-Ammour A."/>
            <person name="Harkins T."/>
            <person name="Lackey A."/>
            <person name="Perbost C."/>
            <person name="Taillon B."/>
            <person name="Stella A."/>
            <person name="Solovyev V."/>
            <person name="Fawcett J.A."/>
            <person name="Sterck L."/>
            <person name="Vandepoele K."/>
            <person name="Grando S.M."/>
            <person name="Toppo S."/>
            <person name="Moser C."/>
            <person name="Lanchbury J."/>
            <person name="Bogden R."/>
            <person name="Skolnick M."/>
            <person name="Sgaramella V."/>
            <person name="Bhatnagar S.K."/>
            <person name="Fontana P."/>
            <person name="Gutin A."/>
            <person name="Van de Peer Y."/>
            <person name="Salamini F."/>
            <person name="Viola R."/>
        </authorList>
    </citation>
    <scope>NUCLEOTIDE SEQUENCE</scope>
</reference>
<dbReference type="PANTHER" id="PTHR48475:SF1">
    <property type="entry name" value="RNASE H TYPE-1 DOMAIN-CONTAINING PROTEIN"/>
    <property type="match status" value="1"/>
</dbReference>
<gene>
    <name evidence="1" type="ORF">VITISV_037151</name>
</gene>
<dbReference type="AlphaFoldDB" id="A5BZ60"/>
<dbReference type="Gene3D" id="3.30.420.10">
    <property type="entry name" value="Ribonuclease H-like superfamily/Ribonuclease H"/>
    <property type="match status" value="3"/>
</dbReference>
<protein>
    <recommendedName>
        <fullName evidence="2">Reverse transcriptase domain-containing protein</fullName>
    </recommendedName>
</protein>
<evidence type="ECO:0008006" key="2">
    <source>
        <dbReference type="Google" id="ProtNLM"/>
    </source>
</evidence>
<dbReference type="InterPro" id="IPR043128">
    <property type="entry name" value="Rev_trsase/Diguanyl_cyclase"/>
</dbReference>
<sequence length="1048" mass="118186">MDSQVVTVDQFAVAMASIQEAITSLGQPCVTTNPLLAHTTHSMPPPTSGIHHMDFVQDDVIHMLSWDDGLSEMIILNNGYEIVGVISKFSITTPFSLIPDRAPLQLIPSTPSDVRHGGTFAPFILWLEDVDIQSTQARISIWSLLATSSTHRDALIQALSQIRVETSTTLEGLIHMMTTDRATCIVFSADDLPLKGSDHTRPFYIIVVCSGHRVPSILLDNGSTLNVCPLATAIALGFAPLDFGFTFDEVQTLEIQDFCRDFVAMSFDQHSSTLVLDMMRDMSFLSGFGLRRCQHGSSEFVTTIDHDTPFGLGFISSEDDFLDAVQRKPFSPLELFGVSVIEIAEEDPTILAHELPAFVVPTIDMYEGNVGPIEGACNSVDPPLSFDILLGFVTHFDYVSNDSIMDLSIYEYLSVSCDDVLLLSPYSSISQIFDINDEIAQPNLDRDSFDYDSDPIDERVSPAIGDIETVDFGTDDQPRKLKIGLPLSIDEKDRLIHLLKSYLDVFAWDVEVYVDDMIVKSQGADHLAALERFFERIQKFRLRLNPKKCTFGVTFGKLLGHMVSERGIEVNPNKIKAILNMPVPRTEKEIKGFLGRLQYIRIREYFLSPPILVPPMPGRPLVLYLSVSDMALGCMLAQLDDLGKERAIYYLNPLRYLFDRLALASRLMRWLVLLTKFDIQYVSQKCIEGSVVADHLASLPTIESRPVDDDFPDEEFVAMTRLLGWRMYFDGITNHSGYGISVLLGGWKTRDAKLKPYHAYLELLIEKFEELKYIHLPRAHNQFVDALATLAFIVDIPTNVIVRPLLIETRTAPTYCHLIDDIEMYGDLIHVPPLELHALTSPWPFSVWGINIIGKISPKSSNGHEFILVAIDYFTKWVEASSYAKLTSIRVASFIRSQTKGVVEAANNNIKRILRKMVETSQDWLEKLPFALWAYRTSFCTLTGATPNFLVYGMKFVLLVKTGMGSLRRKMARAFKKWVKPRPLHKGYLVLRMLRGLIGDPREKFIPTWSGPYVIQELTPKEAAWLTNLDENQFLEPTNVDQLKKYYV</sequence>
<evidence type="ECO:0000313" key="1">
    <source>
        <dbReference type="EMBL" id="CAN66165.1"/>
    </source>
</evidence>
<dbReference type="InterPro" id="IPR036397">
    <property type="entry name" value="RNaseH_sf"/>
</dbReference>
<dbReference type="GO" id="GO:0003676">
    <property type="term" value="F:nucleic acid binding"/>
    <property type="evidence" value="ECO:0007669"/>
    <property type="project" value="InterPro"/>
</dbReference>
<dbReference type="PANTHER" id="PTHR48475">
    <property type="entry name" value="RIBONUCLEASE H"/>
    <property type="match status" value="1"/>
</dbReference>
<name>A5BZ60_VITVI</name>
<dbReference type="SUPFAM" id="SSF56672">
    <property type="entry name" value="DNA/RNA polymerases"/>
    <property type="match status" value="1"/>
</dbReference>
<organism evidence="1">
    <name type="scientific">Vitis vinifera</name>
    <name type="common">Grape</name>
    <dbReference type="NCBI Taxonomy" id="29760"/>
    <lineage>
        <taxon>Eukaryota</taxon>
        <taxon>Viridiplantae</taxon>
        <taxon>Streptophyta</taxon>
        <taxon>Embryophyta</taxon>
        <taxon>Tracheophyta</taxon>
        <taxon>Spermatophyta</taxon>
        <taxon>Magnoliopsida</taxon>
        <taxon>eudicotyledons</taxon>
        <taxon>Gunneridae</taxon>
        <taxon>Pentapetalae</taxon>
        <taxon>rosids</taxon>
        <taxon>Vitales</taxon>
        <taxon>Vitaceae</taxon>
        <taxon>Viteae</taxon>
        <taxon>Vitis</taxon>
    </lineage>
</organism>
<dbReference type="Gene3D" id="3.30.70.270">
    <property type="match status" value="1"/>
</dbReference>
<proteinExistence type="predicted"/>
<dbReference type="InterPro" id="IPR012337">
    <property type="entry name" value="RNaseH-like_sf"/>
</dbReference>
<dbReference type="EMBL" id="AM476496">
    <property type="protein sequence ID" value="CAN66165.1"/>
    <property type="molecule type" value="Genomic_DNA"/>
</dbReference>
<dbReference type="SUPFAM" id="SSF53098">
    <property type="entry name" value="Ribonuclease H-like"/>
    <property type="match status" value="1"/>
</dbReference>